<dbReference type="GO" id="GO:0043138">
    <property type="term" value="F:3'-5' DNA helicase activity"/>
    <property type="evidence" value="ECO:0007669"/>
    <property type="project" value="UniProtKB-EC"/>
</dbReference>
<dbReference type="PANTHER" id="PTHR13710:SF105">
    <property type="entry name" value="ATP-DEPENDENT DNA HELICASE Q1"/>
    <property type="match status" value="1"/>
</dbReference>
<dbReference type="SMART" id="SM00341">
    <property type="entry name" value="HRDC"/>
    <property type="match status" value="1"/>
</dbReference>
<dbReference type="NCBIfam" id="TIGR01389">
    <property type="entry name" value="recQ"/>
    <property type="match status" value="1"/>
</dbReference>
<evidence type="ECO:0000256" key="16">
    <source>
        <dbReference type="NCBIfam" id="TIGR01389"/>
    </source>
</evidence>
<dbReference type="CDD" id="cd18794">
    <property type="entry name" value="SF2_C_RecQ"/>
    <property type="match status" value="1"/>
</dbReference>
<dbReference type="InterPro" id="IPR018982">
    <property type="entry name" value="RQC_domain"/>
</dbReference>
<dbReference type="GO" id="GO:0006260">
    <property type="term" value="P:DNA replication"/>
    <property type="evidence" value="ECO:0007669"/>
    <property type="project" value="InterPro"/>
</dbReference>
<dbReference type="Gene3D" id="1.10.150.80">
    <property type="entry name" value="HRDC domain"/>
    <property type="match status" value="1"/>
</dbReference>
<feature type="domain" description="Helicase C-terminal" evidence="19">
    <location>
        <begin position="231"/>
        <end position="379"/>
    </location>
</feature>
<keyword evidence="11" id="KW-0238">DNA-binding</keyword>
<dbReference type="GO" id="GO:0003677">
    <property type="term" value="F:DNA binding"/>
    <property type="evidence" value="ECO:0007669"/>
    <property type="project" value="UniProtKB-KW"/>
</dbReference>
<dbReference type="FunFam" id="3.40.50.300:FF:000156">
    <property type="entry name" value="ATP-dependent DNA helicase recQ"/>
    <property type="match status" value="1"/>
</dbReference>
<dbReference type="NCBIfam" id="TIGR00614">
    <property type="entry name" value="recQ_fam"/>
    <property type="match status" value="1"/>
</dbReference>
<evidence type="ECO:0000313" key="21">
    <source>
        <dbReference type="Proteomes" id="UP000595095"/>
    </source>
</evidence>
<evidence type="ECO:0000256" key="7">
    <source>
        <dbReference type="ARBA" id="ARBA00022801"/>
    </source>
</evidence>
<dbReference type="GO" id="GO:0006281">
    <property type="term" value="P:DNA repair"/>
    <property type="evidence" value="ECO:0007669"/>
    <property type="project" value="UniProtKB-KW"/>
</dbReference>
<protein>
    <recommendedName>
        <fullName evidence="16">DNA helicase RecQ</fullName>
        <ecNumber evidence="16">5.6.2.4</ecNumber>
    </recommendedName>
</protein>
<evidence type="ECO:0000259" key="17">
    <source>
        <dbReference type="PROSITE" id="PS50967"/>
    </source>
</evidence>
<dbReference type="Pfam" id="PF09382">
    <property type="entry name" value="RQC"/>
    <property type="match status" value="1"/>
</dbReference>
<organism evidence="20 21">
    <name type="scientific">Salinimonas marina</name>
    <dbReference type="NCBI Taxonomy" id="2785918"/>
    <lineage>
        <taxon>Bacteria</taxon>
        <taxon>Pseudomonadati</taxon>
        <taxon>Pseudomonadota</taxon>
        <taxon>Gammaproteobacteria</taxon>
        <taxon>Alteromonadales</taxon>
        <taxon>Alteromonadaceae</taxon>
        <taxon>Alteromonas/Salinimonas group</taxon>
        <taxon>Salinimonas</taxon>
    </lineage>
</organism>
<dbReference type="InterPro" id="IPR036390">
    <property type="entry name" value="WH_DNA-bd_sf"/>
</dbReference>
<dbReference type="Pfam" id="PF00570">
    <property type="entry name" value="HRDC"/>
    <property type="match status" value="1"/>
</dbReference>
<dbReference type="InterPro" id="IPR027417">
    <property type="entry name" value="P-loop_NTPase"/>
</dbReference>
<reference evidence="20 21" key="1">
    <citation type="submission" date="2020-11" db="EMBL/GenBank/DDBJ databases">
        <title>Complete genome sequence for Salinimonas sp. strain G2-b.</title>
        <authorList>
            <person name="Park S.-J."/>
        </authorList>
    </citation>
    <scope>NUCLEOTIDE SEQUENCE [LARGE SCALE GENOMIC DNA]</scope>
    <source>
        <strain evidence="20 21">G2-b</strain>
    </source>
</reference>
<dbReference type="GO" id="GO:0043590">
    <property type="term" value="C:bacterial nucleoid"/>
    <property type="evidence" value="ECO:0007669"/>
    <property type="project" value="TreeGrafter"/>
</dbReference>
<dbReference type="InterPro" id="IPR010997">
    <property type="entry name" value="HRDC-like_sf"/>
</dbReference>
<dbReference type="InterPro" id="IPR011545">
    <property type="entry name" value="DEAD/DEAH_box_helicase_dom"/>
</dbReference>
<dbReference type="Pfam" id="PF16124">
    <property type="entry name" value="RecQ_Zn_bind"/>
    <property type="match status" value="1"/>
</dbReference>
<dbReference type="SUPFAM" id="SSF52540">
    <property type="entry name" value="P-loop containing nucleoside triphosphate hydrolases"/>
    <property type="match status" value="1"/>
</dbReference>
<dbReference type="GO" id="GO:0009432">
    <property type="term" value="P:SOS response"/>
    <property type="evidence" value="ECO:0007669"/>
    <property type="project" value="UniProtKB-UniRule"/>
</dbReference>
<keyword evidence="5" id="KW-0547">Nucleotide-binding</keyword>
<evidence type="ECO:0000256" key="12">
    <source>
        <dbReference type="ARBA" id="ARBA00023172"/>
    </source>
</evidence>
<sequence>MTTDASSSAATAATNADPKTAQQVLERVFGYATFRTGQQDVIDHIIEGRDTLVLLPTGGGKSLCYQIPAMVRNGTGIVVSPLISLMQDQVEQLHELGVSAAYLNSSLSGEAQQQIQQSMLQGEYDLVYVSPERLLQPYFQGLLQRMDIALFAIDEAHCVSHWGHDFRLDYRMLGQLKSRFPHIPVVGLTATADAATQADILLQLNLQEPFVFKGSFDRPNIRYRVMSKYKGFEQVADYVKQQDGNSGIIYCNSRAKVDDLYAKLHRTGVSCAAYHAGLDADEREHVQRRFLNDQTDIVVATVAFGMGINKSNVRFVVHHDVPRSVESYYQETGRAGRDGLEAEALLLFDEKDVARVKQWIDQGDKPERNQVELQKFAAMEAFAEAQTCRRQVLLNYFSEFSDKPCGNCDICLDPPKLIDGLIIGQKVLSCVLRLEQQAGTQYVIDVLRGKQLKRIFEAEHQHLSTYGIGKDESDSYWHNIINQLIHKGLLRVDLTAGAALRLTEAARPVLKGEVAVNVAVPRLSFKAEKKPRQAPAIYDKALFKRLKHLRKTLAQEHNVPPYVVFSDATLADMAARTPTTRNDMLDVSGVGRTKMERYGEAFLQMIRGYLESTVNNDY</sequence>
<proteinExistence type="inferred from homology"/>
<dbReference type="PROSITE" id="PS51192">
    <property type="entry name" value="HELICASE_ATP_BIND_1"/>
    <property type="match status" value="1"/>
</dbReference>
<comment type="cofactor">
    <cofactor evidence="1">
        <name>Mg(2+)</name>
        <dbReference type="ChEBI" id="CHEBI:18420"/>
    </cofactor>
</comment>
<dbReference type="Gene3D" id="3.40.50.300">
    <property type="entry name" value="P-loop containing nucleotide triphosphate hydrolases"/>
    <property type="match status" value="2"/>
</dbReference>
<dbReference type="RefSeq" id="WP_195812157.1">
    <property type="nucleotide sequence ID" value="NZ_CP064795.1"/>
</dbReference>
<dbReference type="AlphaFoldDB" id="A0A7S9HE96"/>
<dbReference type="InterPro" id="IPR014001">
    <property type="entry name" value="Helicase_ATP-bd"/>
</dbReference>
<dbReference type="GO" id="GO:0046872">
    <property type="term" value="F:metal ion binding"/>
    <property type="evidence" value="ECO:0007669"/>
    <property type="project" value="UniProtKB-KW"/>
</dbReference>
<dbReference type="Proteomes" id="UP000595095">
    <property type="component" value="Chromosome"/>
</dbReference>
<keyword evidence="13" id="KW-0234">DNA repair</keyword>
<dbReference type="InterPro" id="IPR001650">
    <property type="entry name" value="Helicase_C-like"/>
</dbReference>
<keyword evidence="4" id="KW-0479">Metal-binding</keyword>
<gene>
    <name evidence="20" type="primary">recQ</name>
    <name evidence="20" type="ORF">IT774_00480</name>
</gene>
<dbReference type="SUPFAM" id="SSF46785">
    <property type="entry name" value="Winged helix' DNA-binding domain"/>
    <property type="match status" value="1"/>
</dbReference>
<dbReference type="InterPro" id="IPR004589">
    <property type="entry name" value="DNA_helicase_ATP-dep_RecQ"/>
</dbReference>
<keyword evidence="7 20" id="KW-0378">Hydrolase</keyword>
<dbReference type="FunFam" id="1.10.150.80:FF:000002">
    <property type="entry name" value="ATP-dependent DNA helicase RecQ"/>
    <property type="match status" value="1"/>
</dbReference>
<dbReference type="KEGG" id="smaa:IT774_00480"/>
<dbReference type="Gene3D" id="1.10.10.10">
    <property type="entry name" value="Winged helix-like DNA-binding domain superfamily/Winged helix DNA-binding domain"/>
    <property type="match status" value="1"/>
</dbReference>
<evidence type="ECO:0000256" key="1">
    <source>
        <dbReference type="ARBA" id="ARBA00001946"/>
    </source>
</evidence>
<dbReference type="SMART" id="SM00956">
    <property type="entry name" value="RQC"/>
    <property type="match status" value="1"/>
</dbReference>
<evidence type="ECO:0000256" key="14">
    <source>
        <dbReference type="ARBA" id="ARBA00023235"/>
    </source>
</evidence>
<dbReference type="FunFam" id="3.40.50.300:FF:000296">
    <property type="entry name" value="ATP-dependent DNA helicase RecQ"/>
    <property type="match status" value="1"/>
</dbReference>
<dbReference type="PROSITE" id="PS50967">
    <property type="entry name" value="HRDC"/>
    <property type="match status" value="1"/>
</dbReference>
<dbReference type="InterPro" id="IPR006293">
    <property type="entry name" value="DNA_helicase_ATP-dep_RecQ_bac"/>
</dbReference>
<evidence type="ECO:0000256" key="3">
    <source>
        <dbReference type="ARBA" id="ARBA00005446"/>
    </source>
</evidence>
<feature type="domain" description="HRDC" evidence="17">
    <location>
        <begin position="536"/>
        <end position="616"/>
    </location>
</feature>
<dbReference type="PANTHER" id="PTHR13710">
    <property type="entry name" value="DNA HELICASE RECQ FAMILY MEMBER"/>
    <property type="match status" value="1"/>
</dbReference>
<keyword evidence="14" id="KW-0413">Isomerase</keyword>
<dbReference type="InterPro" id="IPR036388">
    <property type="entry name" value="WH-like_DNA-bd_sf"/>
</dbReference>
<dbReference type="SUPFAM" id="SSF47819">
    <property type="entry name" value="HRDC-like"/>
    <property type="match status" value="1"/>
</dbReference>
<feature type="domain" description="Helicase ATP-binding" evidence="18">
    <location>
        <begin position="42"/>
        <end position="210"/>
    </location>
</feature>
<evidence type="ECO:0000256" key="5">
    <source>
        <dbReference type="ARBA" id="ARBA00022741"/>
    </source>
</evidence>
<evidence type="ECO:0000259" key="18">
    <source>
        <dbReference type="PROSITE" id="PS51192"/>
    </source>
</evidence>
<comment type="similarity">
    <text evidence="3">Belongs to the helicase family. RecQ subfamily.</text>
</comment>
<keyword evidence="8 20" id="KW-0347">Helicase</keyword>
<dbReference type="InterPro" id="IPR044876">
    <property type="entry name" value="HRDC_dom_sf"/>
</dbReference>
<evidence type="ECO:0000256" key="6">
    <source>
        <dbReference type="ARBA" id="ARBA00022763"/>
    </source>
</evidence>
<keyword evidence="12" id="KW-0233">DNA recombination</keyword>
<keyword evidence="6" id="KW-0227">DNA damage</keyword>
<dbReference type="EC" id="5.6.2.4" evidence="16"/>
<dbReference type="GO" id="GO:0005524">
    <property type="term" value="F:ATP binding"/>
    <property type="evidence" value="ECO:0007669"/>
    <property type="project" value="UniProtKB-KW"/>
</dbReference>
<dbReference type="CDD" id="cd17920">
    <property type="entry name" value="DEXHc_RecQ"/>
    <property type="match status" value="1"/>
</dbReference>
<evidence type="ECO:0000256" key="13">
    <source>
        <dbReference type="ARBA" id="ARBA00023204"/>
    </source>
</evidence>
<dbReference type="Pfam" id="PF00270">
    <property type="entry name" value="DEAD"/>
    <property type="match status" value="1"/>
</dbReference>
<dbReference type="FunFam" id="1.10.10.10:FF:000175">
    <property type="entry name" value="ATP-dependent DNA helicase RecQ"/>
    <property type="match status" value="1"/>
</dbReference>
<evidence type="ECO:0000256" key="8">
    <source>
        <dbReference type="ARBA" id="ARBA00022806"/>
    </source>
</evidence>
<evidence type="ECO:0000256" key="11">
    <source>
        <dbReference type="ARBA" id="ARBA00023125"/>
    </source>
</evidence>
<comment type="cofactor">
    <cofactor evidence="2">
        <name>Zn(2+)</name>
        <dbReference type="ChEBI" id="CHEBI:29105"/>
    </cofactor>
</comment>
<comment type="catalytic activity">
    <reaction evidence="15">
        <text>Couples ATP hydrolysis with the unwinding of duplex DNA by translocating in the 3'-5' direction.</text>
        <dbReference type="EC" id="5.6.2.4"/>
    </reaction>
</comment>
<evidence type="ECO:0000256" key="4">
    <source>
        <dbReference type="ARBA" id="ARBA00022723"/>
    </source>
</evidence>
<evidence type="ECO:0000256" key="15">
    <source>
        <dbReference type="ARBA" id="ARBA00034617"/>
    </source>
</evidence>
<dbReference type="GO" id="GO:0005737">
    <property type="term" value="C:cytoplasm"/>
    <property type="evidence" value="ECO:0007669"/>
    <property type="project" value="TreeGrafter"/>
</dbReference>
<dbReference type="Pfam" id="PF00271">
    <property type="entry name" value="Helicase_C"/>
    <property type="match status" value="1"/>
</dbReference>
<dbReference type="EMBL" id="CP064795">
    <property type="protein sequence ID" value="QPG07086.1"/>
    <property type="molecule type" value="Genomic_DNA"/>
</dbReference>
<dbReference type="GO" id="GO:0009378">
    <property type="term" value="F:four-way junction helicase activity"/>
    <property type="evidence" value="ECO:0007669"/>
    <property type="project" value="TreeGrafter"/>
</dbReference>
<dbReference type="InterPro" id="IPR032284">
    <property type="entry name" value="RecQ_Zn-bd"/>
</dbReference>
<dbReference type="GO" id="GO:0006310">
    <property type="term" value="P:DNA recombination"/>
    <property type="evidence" value="ECO:0007669"/>
    <property type="project" value="UniProtKB-UniRule"/>
</dbReference>
<name>A0A7S9HE96_9ALTE</name>
<evidence type="ECO:0000256" key="9">
    <source>
        <dbReference type="ARBA" id="ARBA00022833"/>
    </source>
</evidence>
<accession>A0A7S9HE96</accession>
<evidence type="ECO:0000259" key="19">
    <source>
        <dbReference type="PROSITE" id="PS51194"/>
    </source>
</evidence>
<evidence type="ECO:0000256" key="2">
    <source>
        <dbReference type="ARBA" id="ARBA00001947"/>
    </source>
</evidence>
<keyword evidence="10" id="KW-0067">ATP-binding</keyword>
<dbReference type="GO" id="GO:0030894">
    <property type="term" value="C:replisome"/>
    <property type="evidence" value="ECO:0007669"/>
    <property type="project" value="TreeGrafter"/>
</dbReference>
<evidence type="ECO:0000313" key="20">
    <source>
        <dbReference type="EMBL" id="QPG07086.1"/>
    </source>
</evidence>
<dbReference type="PROSITE" id="PS51194">
    <property type="entry name" value="HELICASE_CTER"/>
    <property type="match status" value="1"/>
</dbReference>
<keyword evidence="21" id="KW-1185">Reference proteome</keyword>
<dbReference type="SMART" id="SM00490">
    <property type="entry name" value="HELICc"/>
    <property type="match status" value="1"/>
</dbReference>
<dbReference type="SMART" id="SM00487">
    <property type="entry name" value="DEXDc"/>
    <property type="match status" value="1"/>
</dbReference>
<keyword evidence="9" id="KW-0862">Zinc</keyword>
<evidence type="ECO:0000256" key="10">
    <source>
        <dbReference type="ARBA" id="ARBA00022840"/>
    </source>
</evidence>
<dbReference type="InterPro" id="IPR002121">
    <property type="entry name" value="HRDC_dom"/>
</dbReference>
<dbReference type="GO" id="GO:0016787">
    <property type="term" value="F:hydrolase activity"/>
    <property type="evidence" value="ECO:0007669"/>
    <property type="project" value="UniProtKB-KW"/>
</dbReference>